<accession>A0A1B6G304</accession>
<organism evidence="1">
    <name type="scientific">Cuerna arida</name>
    <dbReference type="NCBI Taxonomy" id="1464854"/>
    <lineage>
        <taxon>Eukaryota</taxon>
        <taxon>Metazoa</taxon>
        <taxon>Ecdysozoa</taxon>
        <taxon>Arthropoda</taxon>
        <taxon>Hexapoda</taxon>
        <taxon>Insecta</taxon>
        <taxon>Pterygota</taxon>
        <taxon>Neoptera</taxon>
        <taxon>Paraneoptera</taxon>
        <taxon>Hemiptera</taxon>
        <taxon>Auchenorrhyncha</taxon>
        <taxon>Membracoidea</taxon>
        <taxon>Cicadellidae</taxon>
        <taxon>Cicadellinae</taxon>
        <taxon>Proconiini</taxon>
        <taxon>Cuerna</taxon>
    </lineage>
</organism>
<reference evidence="1" key="1">
    <citation type="submission" date="2015-11" db="EMBL/GenBank/DDBJ databases">
        <title>De novo transcriptome assembly of four potential Pierce s Disease insect vectors from Arizona vineyards.</title>
        <authorList>
            <person name="Tassone E.E."/>
        </authorList>
    </citation>
    <scope>NUCLEOTIDE SEQUENCE</scope>
</reference>
<proteinExistence type="predicted"/>
<dbReference type="EMBL" id="GECZ01012998">
    <property type="protein sequence ID" value="JAS56771.1"/>
    <property type="molecule type" value="Transcribed_RNA"/>
</dbReference>
<protein>
    <submittedName>
        <fullName evidence="1">Uncharacterized protein</fullName>
    </submittedName>
</protein>
<sequence>MLKSEIVSNEDDTKVTSLTKNQRKDCWLRIVMFEALLLMWKEQLITQVMITSFHHYQLQIEPTRHIKNHEKRRWSSEEKGVVLESFKHKIDEQTNPSLKECRDVISTSPVLSRRPFCQIKTFINEKNKLT</sequence>
<name>A0A1B6G304_9HEMI</name>
<dbReference type="AlphaFoldDB" id="A0A1B6G304"/>
<evidence type="ECO:0000313" key="1">
    <source>
        <dbReference type="EMBL" id="JAS56771.1"/>
    </source>
</evidence>
<gene>
    <name evidence="1" type="ORF">g.18067</name>
</gene>